<dbReference type="InterPro" id="IPR011701">
    <property type="entry name" value="MFS"/>
</dbReference>
<accession>A0A844G087</accession>
<comment type="subcellular location">
    <subcellularLocation>
        <location evidence="1">Cell membrane</location>
        <topology evidence="1">Multi-pass membrane protein</topology>
    </subcellularLocation>
</comment>
<reference evidence="9 10" key="1">
    <citation type="submission" date="2019-08" db="EMBL/GenBank/DDBJ databases">
        <title>In-depth cultivation of the pig gut microbiome towards novel bacterial diversity and tailored functional studies.</title>
        <authorList>
            <person name="Wylensek D."/>
            <person name="Hitch T.C.A."/>
            <person name="Clavel T."/>
        </authorList>
    </citation>
    <scope>NUCLEOTIDE SEQUENCE [LARGE SCALE GENOMIC DNA]</scope>
    <source>
        <strain evidence="9 10">BBE-744-WT-12</strain>
    </source>
</reference>
<evidence type="ECO:0000256" key="7">
    <source>
        <dbReference type="SAM" id="Phobius"/>
    </source>
</evidence>
<keyword evidence="10" id="KW-1185">Reference proteome</keyword>
<feature type="transmembrane region" description="Helical" evidence="7">
    <location>
        <begin position="82"/>
        <end position="100"/>
    </location>
</feature>
<evidence type="ECO:0000256" key="4">
    <source>
        <dbReference type="ARBA" id="ARBA00022692"/>
    </source>
</evidence>
<dbReference type="InterPro" id="IPR020846">
    <property type="entry name" value="MFS_dom"/>
</dbReference>
<feature type="transmembrane region" description="Helical" evidence="7">
    <location>
        <begin position="138"/>
        <end position="157"/>
    </location>
</feature>
<feature type="transmembrane region" description="Helical" evidence="7">
    <location>
        <begin position="254"/>
        <end position="275"/>
    </location>
</feature>
<keyword evidence="6 7" id="KW-0472">Membrane</keyword>
<feature type="transmembrane region" description="Helical" evidence="7">
    <location>
        <begin position="282"/>
        <end position="302"/>
    </location>
</feature>
<dbReference type="EMBL" id="VUNS01000002">
    <property type="protein sequence ID" value="MST96081.1"/>
    <property type="molecule type" value="Genomic_DNA"/>
</dbReference>
<sequence length="407" mass="44539">MNQISGSWQRNLAVVWLSQFISMASFSSAYTFMPFFFRQLGVTGDEELSHYVALFSVAGNLTFCIFAPIWGMVADVYGRRMMLIRANFGGALLMPLLAVITSPDLIIVHRLFLGALTGTVSAAQTLIISTTPKEHRSFALGAIASALFGGMMAGQFLGGGLVQRFGFNWTFAGSGVLLFVSGMLVLIWGRENFTRTETLRERVRSIRWRIPRFGVIWYLMVLFICLGLAREFDNPFLPQLVMEIMDHSPDALSWSGWISGFCSLAGIVSGLLLGFLAGRLPFIRVLVAAIVIAAVLRIVQSMSHHVAGLLVERSLMILAIGGVEPLFQAWLAGATPEREHGSYFGWAACAKAVGWISGAYLGGIVAGWFGTVRYVFFGSGLLFLLLVPLIVATARIVPPKIARKKRV</sequence>
<gene>
    <name evidence="9" type="ORF">FYJ85_03355</name>
</gene>
<organism evidence="9 10">
    <name type="scientific">Victivallis lenta</name>
    <dbReference type="NCBI Taxonomy" id="2606640"/>
    <lineage>
        <taxon>Bacteria</taxon>
        <taxon>Pseudomonadati</taxon>
        <taxon>Lentisphaerota</taxon>
        <taxon>Lentisphaeria</taxon>
        <taxon>Victivallales</taxon>
        <taxon>Victivallaceae</taxon>
        <taxon>Victivallis</taxon>
    </lineage>
</organism>
<feature type="transmembrane region" description="Helical" evidence="7">
    <location>
        <begin position="210"/>
        <end position="229"/>
    </location>
</feature>
<keyword evidence="5 7" id="KW-1133">Transmembrane helix</keyword>
<dbReference type="PANTHER" id="PTHR43414">
    <property type="entry name" value="MULTIDRUG RESISTANCE PROTEIN MDTG"/>
    <property type="match status" value="1"/>
</dbReference>
<dbReference type="InterPro" id="IPR036259">
    <property type="entry name" value="MFS_trans_sf"/>
</dbReference>
<feature type="transmembrane region" description="Helical" evidence="7">
    <location>
        <begin position="12"/>
        <end position="36"/>
    </location>
</feature>
<comment type="caution">
    <text evidence="9">The sequence shown here is derived from an EMBL/GenBank/DDBJ whole genome shotgun (WGS) entry which is preliminary data.</text>
</comment>
<keyword evidence="2" id="KW-0813">Transport</keyword>
<keyword evidence="4 7" id="KW-0812">Transmembrane</keyword>
<dbReference type="PANTHER" id="PTHR43414:SF6">
    <property type="entry name" value="MULTIDRUG RESISTANCE PROTEIN MDTG"/>
    <property type="match status" value="1"/>
</dbReference>
<dbReference type="AlphaFoldDB" id="A0A844G087"/>
<evidence type="ECO:0000259" key="8">
    <source>
        <dbReference type="PROSITE" id="PS50850"/>
    </source>
</evidence>
<feature type="transmembrane region" description="Helical" evidence="7">
    <location>
        <begin position="48"/>
        <end position="70"/>
    </location>
</feature>
<evidence type="ECO:0000256" key="6">
    <source>
        <dbReference type="ARBA" id="ARBA00023136"/>
    </source>
</evidence>
<evidence type="ECO:0000313" key="9">
    <source>
        <dbReference type="EMBL" id="MST96081.1"/>
    </source>
</evidence>
<feature type="transmembrane region" description="Helical" evidence="7">
    <location>
        <begin position="314"/>
        <end position="331"/>
    </location>
</feature>
<dbReference type="RefSeq" id="WP_154416987.1">
    <property type="nucleotide sequence ID" value="NZ_CALXOB010000031.1"/>
</dbReference>
<evidence type="ECO:0000256" key="1">
    <source>
        <dbReference type="ARBA" id="ARBA00004651"/>
    </source>
</evidence>
<keyword evidence="3" id="KW-1003">Cell membrane</keyword>
<feature type="transmembrane region" description="Helical" evidence="7">
    <location>
        <begin position="169"/>
        <end position="189"/>
    </location>
</feature>
<proteinExistence type="predicted"/>
<feature type="domain" description="Major facilitator superfamily (MFS) profile" evidence="8">
    <location>
        <begin position="11"/>
        <end position="395"/>
    </location>
</feature>
<feature type="transmembrane region" description="Helical" evidence="7">
    <location>
        <begin position="343"/>
        <end position="369"/>
    </location>
</feature>
<dbReference type="GO" id="GO:0005886">
    <property type="term" value="C:plasma membrane"/>
    <property type="evidence" value="ECO:0007669"/>
    <property type="project" value="UniProtKB-SubCell"/>
</dbReference>
<dbReference type="GO" id="GO:0022857">
    <property type="term" value="F:transmembrane transporter activity"/>
    <property type="evidence" value="ECO:0007669"/>
    <property type="project" value="InterPro"/>
</dbReference>
<evidence type="ECO:0000256" key="2">
    <source>
        <dbReference type="ARBA" id="ARBA00022448"/>
    </source>
</evidence>
<evidence type="ECO:0000256" key="5">
    <source>
        <dbReference type="ARBA" id="ARBA00022989"/>
    </source>
</evidence>
<feature type="transmembrane region" description="Helical" evidence="7">
    <location>
        <begin position="106"/>
        <end position="126"/>
    </location>
</feature>
<protein>
    <submittedName>
        <fullName evidence="9">Multidrug efflux MFS transporter</fullName>
    </submittedName>
</protein>
<dbReference type="PROSITE" id="PS50850">
    <property type="entry name" value="MFS"/>
    <property type="match status" value="1"/>
</dbReference>
<evidence type="ECO:0000256" key="3">
    <source>
        <dbReference type="ARBA" id="ARBA00022475"/>
    </source>
</evidence>
<dbReference type="Pfam" id="PF07690">
    <property type="entry name" value="MFS_1"/>
    <property type="match status" value="1"/>
</dbReference>
<evidence type="ECO:0000313" key="10">
    <source>
        <dbReference type="Proteomes" id="UP000435649"/>
    </source>
</evidence>
<dbReference type="Gene3D" id="1.20.1250.20">
    <property type="entry name" value="MFS general substrate transporter like domains"/>
    <property type="match status" value="2"/>
</dbReference>
<feature type="transmembrane region" description="Helical" evidence="7">
    <location>
        <begin position="375"/>
        <end position="397"/>
    </location>
</feature>
<dbReference type="Proteomes" id="UP000435649">
    <property type="component" value="Unassembled WGS sequence"/>
</dbReference>
<dbReference type="SUPFAM" id="SSF103473">
    <property type="entry name" value="MFS general substrate transporter"/>
    <property type="match status" value="1"/>
</dbReference>
<name>A0A844G087_9BACT</name>